<organism evidence="2 3">
    <name type="scientific">Magallana gigas</name>
    <name type="common">Pacific oyster</name>
    <name type="synonym">Crassostrea gigas</name>
    <dbReference type="NCBI Taxonomy" id="29159"/>
    <lineage>
        <taxon>Eukaryota</taxon>
        <taxon>Metazoa</taxon>
        <taxon>Spiralia</taxon>
        <taxon>Lophotrochozoa</taxon>
        <taxon>Mollusca</taxon>
        <taxon>Bivalvia</taxon>
        <taxon>Autobranchia</taxon>
        <taxon>Pteriomorphia</taxon>
        <taxon>Ostreida</taxon>
        <taxon>Ostreoidea</taxon>
        <taxon>Ostreidae</taxon>
        <taxon>Magallana</taxon>
    </lineage>
</organism>
<protein>
    <submittedName>
        <fullName evidence="2">Uncharacterized protein</fullName>
    </submittedName>
</protein>
<name>A0A8W8MLD9_MAGGI</name>
<evidence type="ECO:0000313" key="2">
    <source>
        <dbReference type="EnsemblMetazoa" id="G34128.1:cds"/>
    </source>
</evidence>
<evidence type="ECO:0000313" key="3">
    <source>
        <dbReference type="Proteomes" id="UP000005408"/>
    </source>
</evidence>
<proteinExistence type="predicted"/>
<keyword evidence="3" id="KW-1185">Reference proteome</keyword>
<reference evidence="2" key="1">
    <citation type="submission" date="2022-08" db="UniProtKB">
        <authorList>
            <consortium name="EnsemblMetazoa"/>
        </authorList>
    </citation>
    <scope>IDENTIFICATION</scope>
    <source>
        <strain evidence="2">05x7-T-G4-1.051#20</strain>
    </source>
</reference>
<dbReference type="Proteomes" id="UP000005408">
    <property type="component" value="Unassembled WGS sequence"/>
</dbReference>
<keyword evidence="1" id="KW-0732">Signal</keyword>
<dbReference type="Gene3D" id="2.170.300.10">
    <property type="entry name" value="Tie2 ligand-binding domain superfamily"/>
    <property type="match status" value="1"/>
</dbReference>
<feature type="chain" id="PRO_5036484255" evidence="1">
    <location>
        <begin position="27"/>
        <end position="132"/>
    </location>
</feature>
<accession>A0A8W8MLD9</accession>
<sequence>MKSIRQQSEEANLLLLILNFIAIGSGETIPECKENFKECCVGYFWNPAVNRCIQCMPGYTGLNCTTRCPYPLYGYRCQGYCDCSNDTCDVSSGCRTITTDVPSIIQTVVTNFHRFSTWTTGRVCFVLEIVYM</sequence>
<evidence type="ECO:0000256" key="1">
    <source>
        <dbReference type="SAM" id="SignalP"/>
    </source>
</evidence>
<feature type="signal peptide" evidence="1">
    <location>
        <begin position="1"/>
        <end position="26"/>
    </location>
</feature>
<dbReference type="EnsemblMetazoa" id="G34128.1">
    <property type="protein sequence ID" value="G34128.1:cds"/>
    <property type="gene ID" value="G34128"/>
</dbReference>
<dbReference type="AlphaFoldDB" id="A0A8W8MLD9"/>